<organism evidence="4 5">
    <name type="scientific">Paramecium tetraurelia</name>
    <dbReference type="NCBI Taxonomy" id="5888"/>
    <lineage>
        <taxon>Eukaryota</taxon>
        <taxon>Sar</taxon>
        <taxon>Alveolata</taxon>
        <taxon>Ciliophora</taxon>
        <taxon>Intramacronucleata</taxon>
        <taxon>Oligohymenophorea</taxon>
        <taxon>Peniculida</taxon>
        <taxon>Parameciidae</taxon>
        <taxon>Paramecium</taxon>
    </lineage>
</organism>
<evidence type="ECO:0000259" key="3">
    <source>
        <dbReference type="PROSITE" id="PS50222"/>
    </source>
</evidence>
<dbReference type="Gene3D" id="1.10.238.10">
    <property type="entry name" value="EF-hand"/>
    <property type="match status" value="1"/>
</dbReference>
<dbReference type="CDD" id="cd00051">
    <property type="entry name" value="EFh"/>
    <property type="match status" value="1"/>
</dbReference>
<dbReference type="KEGG" id="ptm:GSPATT00021305001"/>
<feature type="compositionally biased region" description="Polar residues" evidence="2">
    <location>
        <begin position="227"/>
        <end position="238"/>
    </location>
</feature>
<dbReference type="EMBL" id="CT868629">
    <property type="protein sequence ID" value="CAK87673.1"/>
    <property type="molecule type" value="Genomic_DNA"/>
</dbReference>
<dbReference type="OrthoDB" id="26525at2759"/>
<dbReference type="Pfam" id="PF13499">
    <property type="entry name" value="EF-hand_7"/>
    <property type="match status" value="1"/>
</dbReference>
<evidence type="ECO:0000256" key="1">
    <source>
        <dbReference type="ARBA" id="ARBA00022837"/>
    </source>
</evidence>
<keyword evidence="1" id="KW-0106">Calcium</keyword>
<dbReference type="Proteomes" id="UP000000600">
    <property type="component" value="Unassembled WGS sequence"/>
</dbReference>
<evidence type="ECO:0000313" key="5">
    <source>
        <dbReference type="Proteomes" id="UP000000600"/>
    </source>
</evidence>
<evidence type="ECO:0000313" key="4">
    <source>
        <dbReference type="EMBL" id="CAK87673.1"/>
    </source>
</evidence>
<dbReference type="InterPro" id="IPR002048">
    <property type="entry name" value="EF_hand_dom"/>
</dbReference>
<dbReference type="HOGENOM" id="CLU_086217_0_0_1"/>
<dbReference type="PROSITE" id="PS50222">
    <property type="entry name" value="EF_HAND_2"/>
    <property type="match status" value="1"/>
</dbReference>
<sequence>MDYDNMDFTNYSNEQIGEMIKTQGLENITYEELIAKKNKRIKEFYEQDSKLVKQEAMLRHWLLKRKNKHLIDFNDKERSQLKQYFNSLDEDGSKSIGIDELEEPLISLGIAESREDVKKLIYTVDDDGSIEFKEFLEIIKNKNGDGKSNSKETMVIDFFKDMINGRLGHGSNQPINKNLPFSLIISTIRRQKLLDALMANDPKKKEEGEKVMKAYGKLISQRRAQKNDGSIQGSKKRI</sequence>
<dbReference type="AlphaFoldDB" id="A0DXA6"/>
<dbReference type="eggNOG" id="ENOG502SASG">
    <property type="taxonomic scope" value="Eukaryota"/>
</dbReference>
<accession>A0DXA6</accession>
<proteinExistence type="predicted"/>
<feature type="domain" description="EF-hand" evidence="3">
    <location>
        <begin position="76"/>
        <end position="111"/>
    </location>
</feature>
<dbReference type="STRING" id="5888.A0DXA6"/>
<feature type="region of interest" description="Disordered" evidence="2">
    <location>
        <begin position="219"/>
        <end position="238"/>
    </location>
</feature>
<name>A0DXA6_PARTE</name>
<protein>
    <recommendedName>
        <fullName evidence="3">EF-hand domain-containing protein</fullName>
    </recommendedName>
</protein>
<dbReference type="InParanoid" id="A0DXA6"/>
<dbReference type="OMA" id="YELMEQQ"/>
<keyword evidence="5" id="KW-1185">Reference proteome</keyword>
<dbReference type="GO" id="GO:0005509">
    <property type="term" value="F:calcium ion binding"/>
    <property type="evidence" value="ECO:0007669"/>
    <property type="project" value="InterPro"/>
</dbReference>
<dbReference type="SUPFAM" id="SSF47473">
    <property type="entry name" value="EF-hand"/>
    <property type="match status" value="1"/>
</dbReference>
<dbReference type="RefSeq" id="XP_001455070.1">
    <property type="nucleotide sequence ID" value="XM_001455033.2"/>
</dbReference>
<evidence type="ECO:0000256" key="2">
    <source>
        <dbReference type="SAM" id="MobiDB-lite"/>
    </source>
</evidence>
<dbReference type="InterPro" id="IPR011992">
    <property type="entry name" value="EF-hand-dom_pair"/>
</dbReference>
<gene>
    <name evidence="4" type="ORF">GSPATT00021305001</name>
</gene>
<reference evidence="4 5" key="1">
    <citation type="journal article" date="2006" name="Nature">
        <title>Global trends of whole-genome duplications revealed by the ciliate Paramecium tetraurelia.</title>
        <authorList>
            <consortium name="Genoscope"/>
            <person name="Aury J.-M."/>
            <person name="Jaillon O."/>
            <person name="Duret L."/>
            <person name="Noel B."/>
            <person name="Jubin C."/>
            <person name="Porcel B.M."/>
            <person name="Segurens B."/>
            <person name="Daubin V."/>
            <person name="Anthouard V."/>
            <person name="Aiach N."/>
            <person name="Arnaiz O."/>
            <person name="Billaut A."/>
            <person name="Beisson J."/>
            <person name="Blanc I."/>
            <person name="Bouhouche K."/>
            <person name="Camara F."/>
            <person name="Duharcourt S."/>
            <person name="Guigo R."/>
            <person name="Gogendeau D."/>
            <person name="Katinka M."/>
            <person name="Keller A.-M."/>
            <person name="Kissmehl R."/>
            <person name="Klotz C."/>
            <person name="Koll F."/>
            <person name="Le Moue A."/>
            <person name="Lepere C."/>
            <person name="Malinsky S."/>
            <person name="Nowacki M."/>
            <person name="Nowak J.K."/>
            <person name="Plattner H."/>
            <person name="Poulain J."/>
            <person name="Ruiz F."/>
            <person name="Serrano V."/>
            <person name="Zagulski M."/>
            <person name="Dessen P."/>
            <person name="Betermier M."/>
            <person name="Weissenbach J."/>
            <person name="Scarpelli C."/>
            <person name="Schachter V."/>
            <person name="Sperling L."/>
            <person name="Meyer E."/>
            <person name="Cohen J."/>
            <person name="Wincker P."/>
        </authorList>
    </citation>
    <scope>NUCLEOTIDE SEQUENCE [LARGE SCALE GENOMIC DNA]</scope>
    <source>
        <strain evidence="4 5">Stock d4-2</strain>
    </source>
</reference>
<dbReference type="InterPro" id="IPR018247">
    <property type="entry name" value="EF_Hand_1_Ca_BS"/>
</dbReference>
<dbReference type="PROSITE" id="PS00018">
    <property type="entry name" value="EF_HAND_1"/>
    <property type="match status" value="1"/>
</dbReference>
<dbReference type="GeneID" id="5040855"/>